<dbReference type="EMBL" id="CP111022">
    <property type="protein sequence ID" value="WAR19592.1"/>
    <property type="molecule type" value="Genomic_DNA"/>
</dbReference>
<keyword evidence="3" id="KW-0479">Metal-binding</keyword>
<feature type="transmembrane region" description="Helical" evidence="6">
    <location>
        <begin position="185"/>
        <end position="206"/>
    </location>
</feature>
<dbReference type="Pfam" id="PF14707">
    <property type="entry name" value="Sulfatase_C"/>
    <property type="match status" value="1"/>
</dbReference>
<keyword evidence="6" id="KW-0472">Membrane</keyword>
<organism evidence="9 10">
    <name type="scientific">Mya arenaria</name>
    <name type="common">Soft-shell clam</name>
    <dbReference type="NCBI Taxonomy" id="6604"/>
    <lineage>
        <taxon>Eukaryota</taxon>
        <taxon>Metazoa</taxon>
        <taxon>Spiralia</taxon>
        <taxon>Lophotrochozoa</taxon>
        <taxon>Mollusca</taxon>
        <taxon>Bivalvia</taxon>
        <taxon>Autobranchia</taxon>
        <taxon>Heteroconchia</taxon>
        <taxon>Euheterodonta</taxon>
        <taxon>Imparidentia</taxon>
        <taxon>Neoheterodontei</taxon>
        <taxon>Myida</taxon>
        <taxon>Myoidea</taxon>
        <taxon>Myidae</taxon>
        <taxon>Mya</taxon>
    </lineage>
</organism>
<dbReference type="Proteomes" id="UP001164746">
    <property type="component" value="Chromosome 11"/>
</dbReference>
<dbReference type="InterPro" id="IPR000917">
    <property type="entry name" value="Sulfatase_N"/>
</dbReference>
<evidence type="ECO:0000256" key="2">
    <source>
        <dbReference type="ARBA" id="ARBA00008779"/>
    </source>
</evidence>
<keyword evidence="7" id="KW-0732">Signal</keyword>
<feature type="chain" id="PRO_5045150829" evidence="7">
    <location>
        <begin position="18"/>
        <end position="526"/>
    </location>
</feature>
<dbReference type="SUPFAM" id="SSF53649">
    <property type="entry name" value="Alkaline phosphatase-like"/>
    <property type="match status" value="1"/>
</dbReference>
<dbReference type="InterPro" id="IPR024607">
    <property type="entry name" value="Sulfatase_CS"/>
</dbReference>
<evidence type="ECO:0000256" key="1">
    <source>
        <dbReference type="ARBA" id="ARBA00001913"/>
    </source>
</evidence>
<keyword evidence="6" id="KW-1133">Transmembrane helix</keyword>
<evidence type="ECO:0000256" key="6">
    <source>
        <dbReference type="SAM" id="Phobius"/>
    </source>
</evidence>
<keyword evidence="5" id="KW-0106">Calcium</keyword>
<dbReference type="PANTHER" id="PTHR42693:SF49">
    <property type="entry name" value="SULFATASE N-TERMINAL DOMAIN-CONTAINING PROTEIN"/>
    <property type="match status" value="1"/>
</dbReference>
<name>A0ABY7FDE5_MYAAR</name>
<protein>
    <submittedName>
        <fullName evidence="9">STS-like protein</fullName>
    </submittedName>
</protein>
<dbReference type="PANTHER" id="PTHR42693">
    <property type="entry name" value="ARYLSULFATASE FAMILY MEMBER"/>
    <property type="match status" value="1"/>
</dbReference>
<evidence type="ECO:0000256" key="7">
    <source>
        <dbReference type="SAM" id="SignalP"/>
    </source>
</evidence>
<comment type="cofactor">
    <cofactor evidence="1">
        <name>Ca(2+)</name>
        <dbReference type="ChEBI" id="CHEBI:29108"/>
    </cofactor>
</comment>
<keyword evidence="10" id="KW-1185">Reference proteome</keyword>
<evidence type="ECO:0000313" key="10">
    <source>
        <dbReference type="Proteomes" id="UP001164746"/>
    </source>
</evidence>
<evidence type="ECO:0000313" key="9">
    <source>
        <dbReference type="EMBL" id="WAR19592.1"/>
    </source>
</evidence>
<feature type="transmembrane region" description="Helical" evidence="6">
    <location>
        <begin position="159"/>
        <end position="178"/>
    </location>
</feature>
<proteinExistence type="inferred from homology"/>
<evidence type="ECO:0000256" key="3">
    <source>
        <dbReference type="ARBA" id="ARBA00022723"/>
    </source>
</evidence>
<dbReference type="Gene3D" id="3.40.720.10">
    <property type="entry name" value="Alkaline Phosphatase, subunit A"/>
    <property type="match status" value="1"/>
</dbReference>
<dbReference type="PROSITE" id="PS00523">
    <property type="entry name" value="SULFATASE_1"/>
    <property type="match status" value="1"/>
</dbReference>
<dbReference type="Gene3D" id="3.30.1120.10">
    <property type="match status" value="1"/>
</dbReference>
<reference evidence="9" key="1">
    <citation type="submission" date="2022-11" db="EMBL/GenBank/DDBJ databases">
        <title>Centuries of genome instability and evolution in soft-shell clam transmissible cancer (bioRxiv).</title>
        <authorList>
            <person name="Hart S.F.M."/>
            <person name="Yonemitsu M.A."/>
            <person name="Giersch R.M."/>
            <person name="Beal B.F."/>
            <person name="Arriagada G."/>
            <person name="Davis B.W."/>
            <person name="Ostrander E.A."/>
            <person name="Goff S.P."/>
            <person name="Metzger M.J."/>
        </authorList>
    </citation>
    <scope>NUCLEOTIDE SEQUENCE</scope>
    <source>
        <strain evidence="9">MELC-2E11</strain>
        <tissue evidence="9">Siphon/mantle</tissue>
    </source>
</reference>
<dbReference type="InterPro" id="IPR050738">
    <property type="entry name" value="Sulfatase"/>
</dbReference>
<feature type="domain" description="Sulfatase N-terminal" evidence="8">
    <location>
        <begin position="21"/>
        <end position="366"/>
    </location>
</feature>
<gene>
    <name evidence="9" type="ORF">MAR_001430</name>
</gene>
<dbReference type="Pfam" id="PF00884">
    <property type="entry name" value="Sulfatase"/>
    <property type="match status" value="1"/>
</dbReference>
<evidence type="ECO:0000256" key="4">
    <source>
        <dbReference type="ARBA" id="ARBA00022801"/>
    </source>
</evidence>
<sequence>MILRVLLLVALISVTLARKAPNILILVADDMGYGDLGCYGNTTVRTPNMDSIAADGIKLTQHLTAASTCTPSRAALLTGRYPVRTGMAPQGIMRVNLWPYSRSGLPESEWHMGLHRDNDGDNKHHPLNQGFNYFYGLIGTNLDDFGHEYRVITMIRPHWYGQLISVWGVTTIALWCLMKFGYFRVTTFLALFLLWTAPIYFTYFLMDNMELFCSVLYRNYDLVEQPIRLAGLSQRFVHEGLEFMRNATDTGEPFLLVMSWVHMHVAIKTAKQFQGKSPLGRYGDGMEELDWSVGEIMKGLKDAGVEDNTLVYFTSDNGGKSHGAVDGGIRVPGMVKWPGHIRPGSVTDEPTFQMDVVPLISHVTGVALPTDRKYDGKNMMPLLTGEITQSPHEFMFHYCGNKLHAVRYRPGSGSRTWKYVTHEPQLLPGKSTCRFICSCTNAVTLTTPKLYDVTSDPGETSPIDAQSETYTDISELIQKAVIDHKSSLDPVESQFSWFKLLPQIRWQPCCNGSFPFNCDCQDPKFS</sequence>
<evidence type="ECO:0000259" key="8">
    <source>
        <dbReference type="Pfam" id="PF00884"/>
    </source>
</evidence>
<keyword evidence="6" id="KW-0812">Transmembrane</keyword>
<comment type="similarity">
    <text evidence="2">Belongs to the sulfatase family.</text>
</comment>
<dbReference type="InterPro" id="IPR017850">
    <property type="entry name" value="Alkaline_phosphatase_core_sf"/>
</dbReference>
<feature type="signal peptide" evidence="7">
    <location>
        <begin position="1"/>
        <end position="17"/>
    </location>
</feature>
<keyword evidence="4" id="KW-0378">Hydrolase</keyword>
<accession>A0ABY7FDE5</accession>
<evidence type="ECO:0000256" key="5">
    <source>
        <dbReference type="ARBA" id="ARBA00022837"/>
    </source>
</evidence>